<feature type="domain" description="DhaK" evidence="17">
    <location>
        <begin position="12"/>
        <end position="340"/>
    </location>
</feature>
<dbReference type="PROSITE" id="PS51480">
    <property type="entry name" value="DHAL"/>
    <property type="match status" value="1"/>
</dbReference>
<dbReference type="InterPro" id="IPR050861">
    <property type="entry name" value="Dihydroxyacetone_Kinase"/>
</dbReference>
<keyword evidence="6" id="KW-0547">Nucleotide-binding</keyword>
<dbReference type="Gene3D" id="3.40.50.10440">
    <property type="entry name" value="Dihydroxyacetone kinase, domain 1"/>
    <property type="match status" value="1"/>
</dbReference>
<comment type="subunit">
    <text evidence="12">Homodimer. Interacts with IFIH1 (via the CARD domains), the interaction is inhibited by viral infection.</text>
</comment>
<evidence type="ECO:0000256" key="6">
    <source>
        <dbReference type="ARBA" id="ARBA00022741"/>
    </source>
</evidence>
<dbReference type="GO" id="GO:0019563">
    <property type="term" value="P:glycerol catabolic process"/>
    <property type="evidence" value="ECO:0007669"/>
    <property type="project" value="TreeGrafter"/>
</dbReference>
<dbReference type="EC" id="2.7.1.29" evidence="1"/>
<evidence type="ECO:0000259" key="17">
    <source>
        <dbReference type="PROSITE" id="PS51481"/>
    </source>
</evidence>
<evidence type="ECO:0000256" key="10">
    <source>
        <dbReference type="ARBA" id="ARBA00032426"/>
    </source>
</evidence>
<keyword evidence="8" id="KW-0067">ATP-binding</keyword>
<dbReference type="AlphaFoldDB" id="A0A7E4VD55"/>
<evidence type="ECO:0000256" key="14">
    <source>
        <dbReference type="ARBA" id="ARBA00048526"/>
    </source>
</evidence>
<evidence type="ECO:0000256" key="13">
    <source>
        <dbReference type="ARBA" id="ARBA00047974"/>
    </source>
</evidence>
<protein>
    <recommendedName>
        <fullName evidence="4">Triokinase/FMN cyclase</fullName>
        <ecNumber evidence="2">2.7.1.28</ecNumber>
        <ecNumber evidence="1">2.7.1.29</ecNumber>
        <ecNumber evidence="3">4.6.1.15</ecNumber>
    </recommendedName>
    <alternativeName>
        <fullName evidence="10">Bifunctional ATP-dependent dihydroxyacetone kinase/FAD-AMP lyase (cyclizing)</fullName>
    </alternativeName>
</protein>
<evidence type="ECO:0000256" key="12">
    <source>
        <dbReference type="ARBA" id="ARBA00046681"/>
    </source>
</evidence>
<keyword evidence="7" id="KW-0418">Kinase</keyword>
<dbReference type="GO" id="GO:0005829">
    <property type="term" value="C:cytosol"/>
    <property type="evidence" value="ECO:0007669"/>
    <property type="project" value="TreeGrafter"/>
</dbReference>
<evidence type="ECO:0000313" key="19">
    <source>
        <dbReference type="WBParaSite" id="Pan_g19030.t1"/>
    </source>
</evidence>
<dbReference type="SUPFAM" id="SSF101473">
    <property type="entry name" value="DhaL-like"/>
    <property type="match status" value="1"/>
</dbReference>
<reference evidence="19" key="2">
    <citation type="submission" date="2020-10" db="UniProtKB">
        <authorList>
            <consortium name="WormBaseParasite"/>
        </authorList>
    </citation>
    <scope>IDENTIFICATION</scope>
</reference>
<evidence type="ECO:0000256" key="4">
    <source>
        <dbReference type="ARBA" id="ARBA00018932"/>
    </source>
</evidence>
<dbReference type="FunFam" id="3.40.50.10440:FF:000001">
    <property type="entry name" value="Dihydroxyacetone kinase, DhaK subunit"/>
    <property type="match status" value="1"/>
</dbReference>
<dbReference type="GO" id="GO:0034012">
    <property type="term" value="F:FAD-AMP lyase (cyclizing) activity"/>
    <property type="evidence" value="ECO:0007669"/>
    <property type="project" value="UniProtKB-EC"/>
</dbReference>
<comment type="catalytic activity">
    <reaction evidence="13">
        <text>D-glyceraldehyde + ATP = D-glyceraldehyde 3-phosphate + ADP + H(+)</text>
        <dbReference type="Rhea" id="RHEA:13941"/>
        <dbReference type="ChEBI" id="CHEBI:15378"/>
        <dbReference type="ChEBI" id="CHEBI:17378"/>
        <dbReference type="ChEBI" id="CHEBI:30616"/>
        <dbReference type="ChEBI" id="CHEBI:59776"/>
        <dbReference type="ChEBI" id="CHEBI:456216"/>
        <dbReference type="EC" id="2.7.1.28"/>
    </reaction>
</comment>
<evidence type="ECO:0000256" key="15">
    <source>
        <dbReference type="ARBA" id="ARBA00048898"/>
    </source>
</evidence>
<keyword evidence="18" id="KW-1185">Reference proteome</keyword>
<keyword evidence="5" id="KW-0808">Transferase</keyword>
<dbReference type="SUPFAM" id="SSF82549">
    <property type="entry name" value="DAK1/DegV-like"/>
    <property type="match status" value="1"/>
</dbReference>
<dbReference type="FunFam" id="1.25.40.340:FF:000002">
    <property type="entry name" value="Dihydroxyacetone kinase, L subunit"/>
    <property type="match status" value="1"/>
</dbReference>
<dbReference type="Pfam" id="PF02734">
    <property type="entry name" value="Dak2"/>
    <property type="match status" value="1"/>
</dbReference>
<proteinExistence type="predicted"/>
<evidence type="ECO:0000256" key="3">
    <source>
        <dbReference type="ARBA" id="ARBA00012578"/>
    </source>
</evidence>
<organism evidence="18 19">
    <name type="scientific">Panagrellus redivivus</name>
    <name type="common">Microworm</name>
    <dbReference type="NCBI Taxonomy" id="6233"/>
    <lineage>
        <taxon>Eukaryota</taxon>
        <taxon>Metazoa</taxon>
        <taxon>Ecdysozoa</taxon>
        <taxon>Nematoda</taxon>
        <taxon>Chromadorea</taxon>
        <taxon>Rhabditida</taxon>
        <taxon>Tylenchina</taxon>
        <taxon>Panagrolaimomorpha</taxon>
        <taxon>Panagrolaimoidea</taxon>
        <taxon>Panagrolaimidae</taxon>
        <taxon>Panagrellus</taxon>
    </lineage>
</organism>
<evidence type="ECO:0000313" key="18">
    <source>
        <dbReference type="Proteomes" id="UP000492821"/>
    </source>
</evidence>
<evidence type="ECO:0000256" key="11">
    <source>
        <dbReference type="ARBA" id="ARBA00045490"/>
    </source>
</evidence>
<dbReference type="Gene3D" id="1.25.40.340">
    <property type="match status" value="1"/>
</dbReference>
<evidence type="ECO:0000256" key="7">
    <source>
        <dbReference type="ARBA" id="ARBA00022777"/>
    </source>
</evidence>
<feature type="domain" description="DhaL" evidence="16">
    <location>
        <begin position="376"/>
        <end position="570"/>
    </location>
</feature>
<keyword evidence="9" id="KW-0170">Cobalt</keyword>
<evidence type="ECO:0000256" key="2">
    <source>
        <dbReference type="ARBA" id="ARBA00012110"/>
    </source>
</evidence>
<dbReference type="GO" id="GO:0004371">
    <property type="term" value="F:glycerone kinase activity"/>
    <property type="evidence" value="ECO:0007669"/>
    <property type="project" value="UniProtKB-EC"/>
</dbReference>
<dbReference type="Pfam" id="PF02733">
    <property type="entry name" value="Dak1"/>
    <property type="match status" value="1"/>
</dbReference>
<dbReference type="PANTHER" id="PTHR28629">
    <property type="entry name" value="TRIOKINASE/FMN CYCLASE"/>
    <property type="match status" value="1"/>
</dbReference>
<comment type="catalytic activity">
    <reaction evidence="15">
        <text>dihydroxyacetone + ATP = dihydroxyacetone phosphate + ADP + H(+)</text>
        <dbReference type="Rhea" id="RHEA:15773"/>
        <dbReference type="ChEBI" id="CHEBI:15378"/>
        <dbReference type="ChEBI" id="CHEBI:16016"/>
        <dbReference type="ChEBI" id="CHEBI:30616"/>
        <dbReference type="ChEBI" id="CHEBI:57642"/>
        <dbReference type="ChEBI" id="CHEBI:456216"/>
        <dbReference type="EC" id="2.7.1.29"/>
    </reaction>
</comment>
<name>A0A7E4VD55_PANRE</name>
<dbReference type="Gene3D" id="3.30.1180.20">
    <property type="entry name" value="Dihydroxyacetone kinase, domain 2"/>
    <property type="match status" value="1"/>
</dbReference>
<dbReference type="WBParaSite" id="Pan_g19030.t1">
    <property type="protein sequence ID" value="Pan_g19030.t1"/>
    <property type="gene ID" value="Pan_g19030"/>
</dbReference>
<accession>A0A7E4VD55</accession>
<sequence>MPEAVVNKFINHPEETVIDGLKGLVLGNEELKLHPHNWRVVLRAKQPENAVALIAGGGSGHEPYAAGFVGTNGLTGAVSGDVFASPSSEAVFNALQAVTKKEGTIVYVINYTGDRLNFGMAVERFKAISKQQNVDLVYIDDDVSLEAKTNTVGGRGLAGAATLFQIVGYLAEVKNVKFDELLETSRKIVANSGTFGVSLKPCAIPGKPRMFELDADKMELGLGIHGEPGCERTKIAEAKSVVATALERLTKSKRLQLTKDDDYIVLLNNLGATSQIELGILEGETLKWLAENGFKNIKKFAVGTVMTSIDAHGISLTIVKVQDKAWVDAFDHHSSVSSHLQISTPVLNLDRLNFQKEADESDVQTLGKSIPKETAKSFEAAIKAAADAIEKKEDLLNKLDGCGDGDCGTTLKTAAKAVKQSLSDGKVDFEHPQTALTQIARIFEKSVGGTTGAIYAMFFTAGSVLYEQSTDAATFHEALKRGLDAIMKYGHAKPGHRTLVDPLHAAAEAVNSPKGESDWKTVVEAIEKAAEDTAKMEAKSGRASYTNAEEQHRPDPGAIAVATFAKAAFDAFYGHK</sequence>
<dbReference type="EC" id="4.6.1.15" evidence="3"/>
<evidence type="ECO:0000256" key="5">
    <source>
        <dbReference type="ARBA" id="ARBA00022679"/>
    </source>
</evidence>
<dbReference type="InterPro" id="IPR004006">
    <property type="entry name" value="DhaK_dom"/>
</dbReference>
<dbReference type="PROSITE" id="PS51481">
    <property type="entry name" value="DHAK"/>
    <property type="match status" value="1"/>
</dbReference>
<evidence type="ECO:0000256" key="9">
    <source>
        <dbReference type="ARBA" id="ARBA00023285"/>
    </source>
</evidence>
<comment type="catalytic activity">
    <reaction evidence="14">
        <text>FAD = riboflavin cyclic-4',5'-phosphate + AMP + H(+)</text>
        <dbReference type="Rhea" id="RHEA:13729"/>
        <dbReference type="ChEBI" id="CHEBI:15378"/>
        <dbReference type="ChEBI" id="CHEBI:57692"/>
        <dbReference type="ChEBI" id="CHEBI:76202"/>
        <dbReference type="ChEBI" id="CHEBI:456215"/>
        <dbReference type="EC" id="4.6.1.15"/>
    </reaction>
</comment>
<dbReference type="PANTHER" id="PTHR28629:SF4">
    <property type="entry name" value="TRIOKINASE_FMN CYCLASE"/>
    <property type="match status" value="1"/>
</dbReference>
<dbReference type="InterPro" id="IPR036117">
    <property type="entry name" value="DhaL_dom_sf"/>
</dbReference>
<dbReference type="SMART" id="SM01120">
    <property type="entry name" value="Dak2"/>
    <property type="match status" value="1"/>
</dbReference>
<reference evidence="18" key="1">
    <citation type="journal article" date="2013" name="Genetics">
        <title>The draft genome and transcriptome of Panagrellus redivivus are shaped by the harsh demands of a free-living lifestyle.</title>
        <authorList>
            <person name="Srinivasan J."/>
            <person name="Dillman A.R."/>
            <person name="Macchietto M.G."/>
            <person name="Heikkinen L."/>
            <person name="Lakso M."/>
            <person name="Fracchia K.M."/>
            <person name="Antoshechkin I."/>
            <person name="Mortazavi A."/>
            <person name="Wong G."/>
            <person name="Sternberg P.W."/>
        </authorList>
    </citation>
    <scope>NUCLEOTIDE SEQUENCE [LARGE SCALE GENOMIC DNA]</scope>
    <source>
        <strain evidence="18">MT8872</strain>
    </source>
</reference>
<evidence type="ECO:0000256" key="1">
    <source>
        <dbReference type="ARBA" id="ARBA00012107"/>
    </source>
</evidence>
<dbReference type="EC" id="2.7.1.28" evidence="2"/>
<comment type="function">
    <text evidence="11">Catalyzes both the phosphorylation of dihydroxyacetone and of glyceraldehyde, and the splitting of ribonucleoside diphosphate-X compounds among which FAD is the best substrate. Represses IFIH1-mediated cellular antiviral response.</text>
</comment>
<evidence type="ECO:0000259" key="16">
    <source>
        <dbReference type="PROSITE" id="PS51480"/>
    </source>
</evidence>
<dbReference type="Proteomes" id="UP000492821">
    <property type="component" value="Unassembled WGS sequence"/>
</dbReference>
<dbReference type="InterPro" id="IPR004007">
    <property type="entry name" value="DhaL_dom"/>
</dbReference>
<evidence type="ECO:0000256" key="8">
    <source>
        <dbReference type="ARBA" id="ARBA00022840"/>
    </source>
</evidence>
<dbReference type="GO" id="GO:0050354">
    <property type="term" value="F:triokinase activity"/>
    <property type="evidence" value="ECO:0007669"/>
    <property type="project" value="UniProtKB-EC"/>
</dbReference>
<dbReference type="GO" id="GO:0005524">
    <property type="term" value="F:ATP binding"/>
    <property type="evidence" value="ECO:0007669"/>
    <property type="project" value="UniProtKB-KW"/>
</dbReference>